<evidence type="ECO:0000313" key="4">
    <source>
        <dbReference type="EMBL" id="AIF41245.1"/>
    </source>
</evidence>
<keyword evidence="2" id="KW-0472">Membrane</keyword>
<dbReference type="KEGG" id="dni:HX89_10140"/>
<feature type="domain" description="LysM" evidence="3">
    <location>
        <begin position="259"/>
        <end position="315"/>
    </location>
</feature>
<dbReference type="Gene3D" id="3.10.350.10">
    <property type="entry name" value="LysM domain"/>
    <property type="match status" value="1"/>
</dbReference>
<organism evidence="4 5">
    <name type="scientific">Dermacoccus nishinomiyaensis</name>
    <dbReference type="NCBI Taxonomy" id="1274"/>
    <lineage>
        <taxon>Bacteria</taxon>
        <taxon>Bacillati</taxon>
        <taxon>Actinomycetota</taxon>
        <taxon>Actinomycetes</taxon>
        <taxon>Micrococcales</taxon>
        <taxon>Dermacoccaceae</taxon>
        <taxon>Dermacoccus</taxon>
    </lineage>
</organism>
<evidence type="ECO:0000256" key="1">
    <source>
        <dbReference type="SAM" id="MobiDB-lite"/>
    </source>
</evidence>
<keyword evidence="2" id="KW-0812">Transmembrane</keyword>
<proteinExistence type="predicted"/>
<dbReference type="EMBL" id="CP008889">
    <property type="protein sequence ID" value="AIF41245.1"/>
    <property type="molecule type" value="Genomic_DNA"/>
</dbReference>
<dbReference type="PROSITE" id="PS51782">
    <property type="entry name" value="LYSM"/>
    <property type="match status" value="1"/>
</dbReference>
<feature type="compositionally biased region" description="Low complexity" evidence="1">
    <location>
        <begin position="142"/>
        <end position="168"/>
    </location>
</feature>
<evidence type="ECO:0000313" key="5">
    <source>
        <dbReference type="Proteomes" id="UP000027986"/>
    </source>
</evidence>
<feature type="transmembrane region" description="Helical" evidence="2">
    <location>
        <begin position="21"/>
        <end position="39"/>
    </location>
</feature>
<dbReference type="InterPro" id="IPR036779">
    <property type="entry name" value="LysM_dom_sf"/>
</dbReference>
<sequence>MAVAVTTRRALPGPGATSEDVIGVAAGAVLTLALARLAWLSLRSALDLRCEARLLVAGDLECGRSALVRVQVCDSRSVVARSAPVTADATGSRTRTASLFLAVAALITVGAQSAGAAEPAPRPSFSVSAEVMPPASASVTDAAAPSGAVSPAAATPSGAAPASGTTSSHWPDREAPDVDAPDFENPDLDAPDLDSPAFGSPASVSAPSEARTSDSATSDTPQPAVPRPGWTPDPFSTSNELSAIVLGTPRGSGTAAEHRTHVVVRGDTLWSIAASYLAPGAPAEDVAASLPGWLEANPLLRLDPDTIEVGQQLTLPASFVSTTSAFGAHR</sequence>
<evidence type="ECO:0000256" key="2">
    <source>
        <dbReference type="SAM" id="Phobius"/>
    </source>
</evidence>
<name>A0A075JHG3_9MICO</name>
<reference evidence="4 5" key="1">
    <citation type="submission" date="2014-07" db="EMBL/GenBank/DDBJ databases">
        <title>Genome Sequencing of Dermacoccus nishinomiyaensis.</title>
        <authorList>
            <person name="Hong K.W."/>
            <person name="Chan K.G."/>
        </authorList>
    </citation>
    <scope>NUCLEOTIDE SEQUENCE [LARGE SCALE GENOMIC DNA]</scope>
    <source>
        <strain evidence="4 5">M25</strain>
    </source>
</reference>
<feature type="region of interest" description="Disordered" evidence="1">
    <location>
        <begin position="138"/>
        <end position="238"/>
    </location>
</feature>
<dbReference type="AlphaFoldDB" id="A0A075JHG3"/>
<dbReference type="SMART" id="SM00257">
    <property type="entry name" value="LysM"/>
    <property type="match status" value="1"/>
</dbReference>
<keyword evidence="2" id="KW-1133">Transmembrane helix</keyword>
<evidence type="ECO:0000259" key="3">
    <source>
        <dbReference type="PROSITE" id="PS51782"/>
    </source>
</evidence>
<gene>
    <name evidence="4" type="ORF">HX89_10140</name>
</gene>
<keyword evidence="5" id="KW-1185">Reference proteome</keyword>
<accession>A0A075JHG3</accession>
<dbReference type="HOGENOM" id="CLU_841245_0_0_11"/>
<feature type="compositionally biased region" description="Acidic residues" evidence="1">
    <location>
        <begin position="177"/>
        <end position="192"/>
    </location>
</feature>
<dbReference type="CDD" id="cd00118">
    <property type="entry name" value="LysM"/>
    <property type="match status" value="1"/>
</dbReference>
<protein>
    <recommendedName>
        <fullName evidence="3">LysM domain-containing protein</fullName>
    </recommendedName>
</protein>
<dbReference type="Pfam" id="PF01476">
    <property type="entry name" value="LysM"/>
    <property type="match status" value="1"/>
</dbReference>
<dbReference type="InterPro" id="IPR018392">
    <property type="entry name" value="LysM"/>
</dbReference>
<dbReference type="SUPFAM" id="SSF54106">
    <property type="entry name" value="LysM domain"/>
    <property type="match status" value="1"/>
</dbReference>
<dbReference type="Proteomes" id="UP000027986">
    <property type="component" value="Chromosome"/>
</dbReference>